<dbReference type="PANTHER" id="PTHR43442:SF3">
    <property type="entry name" value="GLUCONOKINASE-RELATED"/>
    <property type="match status" value="1"/>
</dbReference>
<keyword evidence="11" id="KW-1185">Reference proteome</keyword>
<name>A0ABW2E964_9ACTN</name>
<dbReference type="Pfam" id="PF13671">
    <property type="entry name" value="AAA_33"/>
    <property type="match status" value="1"/>
</dbReference>
<keyword evidence="6 9" id="KW-0418">Kinase</keyword>
<dbReference type="InterPro" id="IPR006001">
    <property type="entry name" value="Therm_gnt_kin"/>
</dbReference>
<dbReference type="NCBIfam" id="TIGR01313">
    <property type="entry name" value="therm_gnt_kin"/>
    <property type="match status" value="1"/>
</dbReference>
<comment type="similarity">
    <text evidence="2 9">Belongs to the gluconokinase GntK/GntV family.</text>
</comment>
<protein>
    <recommendedName>
        <fullName evidence="3 9">Gluconokinase</fullName>
        <ecNumber evidence="3 9">2.7.1.12</ecNumber>
    </recommendedName>
</protein>
<gene>
    <name evidence="10" type="ORF">ACFQMH_34455</name>
</gene>
<evidence type="ECO:0000256" key="9">
    <source>
        <dbReference type="RuleBase" id="RU363066"/>
    </source>
</evidence>
<dbReference type="EMBL" id="JBHSYM010000081">
    <property type="protein sequence ID" value="MFC7016705.1"/>
    <property type="molecule type" value="Genomic_DNA"/>
</dbReference>
<dbReference type="RefSeq" id="WP_189872414.1">
    <property type="nucleotide sequence ID" value="NZ_BMWA01000010.1"/>
</dbReference>
<evidence type="ECO:0000256" key="3">
    <source>
        <dbReference type="ARBA" id="ARBA00012054"/>
    </source>
</evidence>
<evidence type="ECO:0000256" key="2">
    <source>
        <dbReference type="ARBA" id="ARBA00008420"/>
    </source>
</evidence>
<sequence>MTDSPDSRPPCVVVTGVSGVGKSTIARRLAERLGVPFAEADDFHSPAGIRKMSSGSALDDQDRRPWLESVGRWLGDRDAAGSGGVVACSALRRRYRDSLRAACPAVLFLQLTADREVLADRLGARTGHFMPATLLDSQLATLEPLAPDERGACLDAAPDPEEIVRTAVELLTRR</sequence>
<keyword evidence="7 9" id="KW-0067">ATP-binding</keyword>
<evidence type="ECO:0000256" key="1">
    <source>
        <dbReference type="ARBA" id="ARBA00004761"/>
    </source>
</evidence>
<organism evidence="10 11">
    <name type="scientific">Streptomyces viridiviolaceus</name>
    <dbReference type="NCBI Taxonomy" id="68282"/>
    <lineage>
        <taxon>Bacteria</taxon>
        <taxon>Bacillati</taxon>
        <taxon>Actinomycetota</taxon>
        <taxon>Actinomycetes</taxon>
        <taxon>Kitasatosporales</taxon>
        <taxon>Streptomycetaceae</taxon>
        <taxon>Streptomyces</taxon>
    </lineage>
</organism>
<evidence type="ECO:0000313" key="11">
    <source>
        <dbReference type="Proteomes" id="UP001596409"/>
    </source>
</evidence>
<evidence type="ECO:0000256" key="8">
    <source>
        <dbReference type="ARBA" id="ARBA00048090"/>
    </source>
</evidence>
<reference evidence="11" key="1">
    <citation type="journal article" date="2019" name="Int. J. Syst. Evol. Microbiol.">
        <title>The Global Catalogue of Microorganisms (GCM) 10K type strain sequencing project: providing services to taxonomists for standard genome sequencing and annotation.</title>
        <authorList>
            <consortium name="The Broad Institute Genomics Platform"/>
            <consortium name="The Broad Institute Genome Sequencing Center for Infectious Disease"/>
            <person name="Wu L."/>
            <person name="Ma J."/>
        </authorList>
    </citation>
    <scope>NUCLEOTIDE SEQUENCE [LARGE SCALE GENOMIC DNA]</scope>
    <source>
        <strain evidence="11">JCM 4855</strain>
    </source>
</reference>
<dbReference type="CDD" id="cd02021">
    <property type="entry name" value="GntK"/>
    <property type="match status" value="1"/>
</dbReference>
<keyword evidence="5 9" id="KW-0547">Nucleotide-binding</keyword>
<evidence type="ECO:0000313" key="10">
    <source>
        <dbReference type="EMBL" id="MFC7016705.1"/>
    </source>
</evidence>
<accession>A0ABW2E964</accession>
<evidence type="ECO:0000256" key="7">
    <source>
        <dbReference type="ARBA" id="ARBA00022840"/>
    </source>
</evidence>
<keyword evidence="4 9" id="KW-0808">Transferase</keyword>
<dbReference type="SUPFAM" id="SSF52540">
    <property type="entry name" value="P-loop containing nucleoside triphosphate hydrolases"/>
    <property type="match status" value="1"/>
</dbReference>
<evidence type="ECO:0000256" key="5">
    <source>
        <dbReference type="ARBA" id="ARBA00022741"/>
    </source>
</evidence>
<comment type="catalytic activity">
    <reaction evidence="8 9">
        <text>D-gluconate + ATP = 6-phospho-D-gluconate + ADP + H(+)</text>
        <dbReference type="Rhea" id="RHEA:19433"/>
        <dbReference type="ChEBI" id="CHEBI:15378"/>
        <dbReference type="ChEBI" id="CHEBI:18391"/>
        <dbReference type="ChEBI" id="CHEBI:30616"/>
        <dbReference type="ChEBI" id="CHEBI:58759"/>
        <dbReference type="ChEBI" id="CHEBI:456216"/>
        <dbReference type="EC" id="2.7.1.12"/>
    </reaction>
</comment>
<evidence type="ECO:0000256" key="6">
    <source>
        <dbReference type="ARBA" id="ARBA00022777"/>
    </source>
</evidence>
<dbReference type="PANTHER" id="PTHR43442">
    <property type="entry name" value="GLUCONOKINASE-RELATED"/>
    <property type="match status" value="1"/>
</dbReference>
<comment type="pathway">
    <text evidence="1">Carbohydrate acid metabolism.</text>
</comment>
<dbReference type="Gene3D" id="3.40.50.300">
    <property type="entry name" value="P-loop containing nucleotide triphosphate hydrolases"/>
    <property type="match status" value="1"/>
</dbReference>
<comment type="caution">
    <text evidence="10">The sequence shown here is derived from an EMBL/GenBank/DDBJ whole genome shotgun (WGS) entry which is preliminary data.</text>
</comment>
<proteinExistence type="inferred from homology"/>
<dbReference type="Proteomes" id="UP001596409">
    <property type="component" value="Unassembled WGS sequence"/>
</dbReference>
<dbReference type="EC" id="2.7.1.12" evidence="3 9"/>
<dbReference type="InterPro" id="IPR027417">
    <property type="entry name" value="P-loop_NTPase"/>
</dbReference>
<evidence type="ECO:0000256" key="4">
    <source>
        <dbReference type="ARBA" id="ARBA00022679"/>
    </source>
</evidence>